<evidence type="ECO:0000259" key="1">
    <source>
        <dbReference type="PROSITE" id="PS51186"/>
    </source>
</evidence>
<dbReference type="CDD" id="cd04301">
    <property type="entry name" value="NAT_SF"/>
    <property type="match status" value="1"/>
</dbReference>
<dbReference type="Pfam" id="PF00583">
    <property type="entry name" value="Acetyltransf_1"/>
    <property type="match status" value="1"/>
</dbReference>
<dbReference type="SUPFAM" id="SSF55729">
    <property type="entry name" value="Acyl-CoA N-acyltransferases (Nat)"/>
    <property type="match status" value="1"/>
</dbReference>
<evidence type="ECO:0000313" key="3">
    <source>
        <dbReference type="Proteomes" id="UP001348149"/>
    </source>
</evidence>
<comment type="caution">
    <text evidence="2">The sequence shown here is derived from an EMBL/GenBank/DDBJ whole genome shotgun (WGS) entry which is preliminary data.</text>
</comment>
<dbReference type="RefSeq" id="WP_326296557.1">
    <property type="nucleotide sequence ID" value="NZ_JAYLLH010000006.1"/>
</dbReference>
<organism evidence="2 3">
    <name type="scientific">Mesobacterium hydrothermale</name>
    <dbReference type="NCBI Taxonomy" id="3111907"/>
    <lineage>
        <taxon>Bacteria</taxon>
        <taxon>Pseudomonadati</taxon>
        <taxon>Pseudomonadota</taxon>
        <taxon>Alphaproteobacteria</taxon>
        <taxon>Rhodobacterales</taxon>
        <taxon>Roseobacteraceae</taxon>
        <taxon>Mesobacterium</taxon>
    </lineage>
</organism>
<gene>
    <name evidence="2" type="ORF">VK792_06475</name>
</gene>
<feature type="domain" description="N-acetyltransferase" evidence="1">
    <location>
        <begin position="120"/>
        <end position="270"/>
    </location>
</feature>
<reference evidence="2 3" key="1">
    <citation type="submission" date="2024-01" db="EMBL/GenBank/DDBJ databases">
        <title>Mesobacterium rodlantinim sp. nov., isolated from shallow sea hydrothermal systems off Kueishantao Island.</title>
        <authorList>
            <person name="Su Z."/>
            <person name="Tang K."/>
        </authorList>
    </citation>
    <scope>NUCLEOTIDE SEQUENCE [LARGE SCALE GENOMIC DNA]</scope>
    <source>
        <strain evidence="2 3">TK19101</strain>
    </source>
</reference>
<name>A0ABU6HEM8_9RHOB</name>
<protein>
    <submittedName>
        <fullName evidence="2">GNAT family N-acetyltransferase</fullName>
    </submittedName>
</protein>
<keyword evidence="3" id="KW-1185">Reference proteome</keyword>
<dbReference type="Gene3D" id="3.40.630.30">
    <property type="match status" value="1"/>
</dbReference>
<dbReference type="PROSITE" id="PS51186">
    <property type="entry name" value="GNAT"/>
    <property type="match status" value="1"/>
</dbReference>
<evidence type="ECO:0000313" key="2">
    <source>
        <dbReference type="EMBL" id="MEC3860923.1"/>
    </source>
</evidence>
<sequence>MGQHDVEVFGSQGQQDMERRAWALWQLLGDDPAYASHGRALGVVNDDPNSLVRQIAMARLVGACACEEVGTEILESRAADLQSAGLVTDSFVNWSSGDTTISKARARLSGKGLSDDLTIVVVDSDTPPDVMAELDRVTQACEVLLPMGPFMRGIARPSVCVAALDANGRAVGTSASVAMFHPGSRLSGICWWGMLATDPDRRGEGIASYLGAYVLDQMHRRFGYDRYFTGIRTGNAPSEALCTKFGFAATDDHVLIAIDPTVLGGGRVTK</sequence>
<accession>A0ABU6HEM8</accession>
<dbReference type="InterPro" id="IPR000182">
    <property type="entry name" value="GNAT_dom"/>
</dbReference>
<proteinExistence type="predicted"/>
<dbReference type="Proteomes" id="UP001348149">
    <property type="component" value="Unassembled WGS sequence"/>
</dbReference>
<dbReference type="EMBL" id="JAYLLH010000006">
    <property type="protein sequence ID" value="MEC3860923.1"/>
    <property type="molecule type" value="Genomic_DNA"/>
</dbReference>
<dbReference type="InterPro" id="IPR016181">
    <property type="entry name" value="Acyl_CoA_acyltransferase"/>
</dbReference>